<dbReference type="Proteomes" id="UP000651517">
    <property type="component" value="Unassembled WGS sequence"/>
</dbReference>
<evidence type="ECO:0000256" key="1">
    <source>
        <dbReference type="SAM" id="Phobius"/>
    </source>
</evidence>
<comment type="caution">
    <text evidence="2">The sequence shown here is derived from an EMBL/GenBank/DDBJ whole genome shotgun (WGS) entry which is preliminary data.</text>
</comment>
<keyword evidence="1" id="KW-1133">Transmembrane helix</keyword>
<dbReference type="RefSeq" id="WP_191726141.1">
    <property type="nucleotide sequence ID" value="NZ_JACSPY010000006.1"/>
</dbReference>
<protein>
    <submittedName>
        <fullName evidence="2">Uncharacterized protein</fullName>
    </submittedName>
</protein>
<dbReference type="EMBL" id="JACSPY010000006">
    <property type="protein sequence ID" value="MBD8020686.1"/>
    <property type="molecule type" value="Genomic_DNA"/>
</dbReference>
<feature type="transmembrane region" description="Helical" evidence="1">
    <location>
        <begin position="21"/>
        <end position="48"/>
    </location>
</feature>
<evidence type="ECO:0000313" key="3">
    <source>
        <dbReference type="Proteomes" id="UP000651517"/>
    </source>
</evidence>
<keyword evidence="3" id="KW-1185">Reference proteome</keyword>
<gene>
    <name evidence="2" type="ORF">H9634_07820</name>
</gene>
<reference evidence="2 3" key="1">
    <citation type="submission" date="2020-08" db="EMBL/GenBank/DDBJ databases">
        <title>A Genomic Blueprint of the Chicken Gut Microbiome.</title>
        <authorList>
            <person name="Gilroy R."/>
            <person name="Ravi A."/>
            <person name="Getino M."/>
            <person name="Pursley I."/>
            <person name="Horton D.L."/>
            <person name="Alikhan N.-F."/>
            <person name="Baker D."/>
            <person name="Gharbi K."/>
            <person name="Hall N."/>
            <person name="Watson M."/>
            <person name="Adriaenssens E.M."/>
            <person name="Foster-Nyarko E."/>
            <person name="Jarju S."/>
            <person name="Secka A."/>
            <person name="Antonio M."/>
            <person name="Oren A."/>
            <person name="Chaudhuri R."/>
            <person name="La Ragione R.M."/>
            <person name="Hildebrand F."/>
            <person name="Pallen M.J."/>
        </authorList>
    </citation>
    <scope>NUCLEOTIDE SEQUENCE [LARGE SCALE GENOMIC DNA]</scope>
    <source>
        <strain evidence="2 3">Re57</strain>
    </source>
</reference>
<accession>A0ABR8WUD1</accession>
<name>A0ABR8WUD1_9MICO</name>
<keyword evidence="1" id="KW-0472">Membrane</keyword>
<sequence>MSFYPRGGYGPSRHRRLGNRGCGCLIGLVAAVLALLVLGLILAALLFADRPGADVGDPVTPAPSSAGSGWQPSGG</sequence>
<organism evidence="2 3">
    <name type="scientific">Brevibacterium gallinarum</name>
    <dbReference type="NCBI Taxonomy" id="2762220"/>
    <lineage>
        <taxon>Bacteria</taxon>
        <taxon>Bacillati</taxon>
        <taxon>Actinomycetota</taxon>
        <taxon>Actinomycetes</taxon>
        <taxon>Micrococcales</taxon>
        <taxon>Brevibacteriaceae</taxon>
        <taxon>Brevibacterium</taxon>
    </lineage>
</organism>
<proteinExistence type="predicted"/>
<keyword evidence="1" id="KW-0812">Transmembrane</keyword>
<evidence type="ECO:0000313" key="2">
    <source>
        <dbReference type="EMBL" id="MBD8020686.1"/>
    </source>
</evidence>